<evidence type="ECO:0000313" key="6">
    <source>
        <dbReference type="Proteomes" id="UP000218231"/>
    </source>
</evidence>
<sequence length="204" mass="21673">MDPGVRRDDEGREPHTAPPHACPCAALRQKGRMPVFTPIPHDAVVAAILTLRDAIAAGDWRPDTIVGIGRGGLVPAVYLSHAIDAPMRSIDLSARDSDAVTQAGLAALAARSRAGERLLFLDDINDSGRTIAFVRAALAAADGDAANVRFATLVDNSRSAERVEFAARTIDRDVVKDWFVFPWEAVASSEAIAADAAEVPDRIA</sequence>
<reference evidence="5 6" key="1">
    <citation type="journal article" date="2017" name="Curr. Biol.">
        <title>Genome architecture and evolution of a unichromosomal asexual nematode.</title>
        <authorList>
            <person name="Fradin H."/>
            <person name="Zegar C."/>
            <person name="Gutwein M."/>
            <person name="Lucas J."/>
            <person name="Kovtun M."/>
            <person name="Corcoran D."/>
            <person name="Baugh L.R."/>
            <person name="Kiontke K."/>
            <person name="Gunsalus K."/>
            <person name="Fitch D.H."/>
            <person name="Piano F."/>
        </authorList>
    </citation>
    <scope>NUCLEOTIDE SEQUENCE [LARGE SCALE GENOMIC DNA]</scope>
    <source>
        <strain evidence="5">PF1309</strain>
    </source>
</reference>
<evidence type="ECO:0000256" key="2">
    <source>
        <dbReference type="ARBA" id="ARBA00022679"/>
    </source>
</evidence>
<feature type="domain" description="Phosphoribosyltransferase" evidence="4">
    <location>
        <begin position="58"/>
        <end position="184"/>
    </location>
</feature>
<organism evidence="5 6">
    <name type="scientific">Diploscapter pachys</name>
    <dbReference type="NCBI Taxonomy" id="2018661"/>
    <lineage>
        <taxon>Eukaryota</taxon>
        <taxon>Metazoa</taxon>
        <taxon>Ecdysozoa</taxon>
        <taxon>Nematoda</taxon>
        <taxon>Chromadorea</taxon>
        <taxon>Rhabditida</taxon>
        <taxon>Rhabditina</taxon>
        <taxon>Rhabditomorpha</taxon>
        <taxon>Rhabditoidea</taxon>
        <taxon>Rhabditidae</taxon>
        <taxon>Diploscapter</taxon>
    </lineage>
</organism>
<dbReference type="GO" id="GO:0016757">
    <property type="term" value="F:glycosyltransferase activity"/>
    <property type="evidence" value="ECO:0007669"/>
    <property type="project" value="UniProtKB-KW"/>
</dbReference>
<evidence type="ECO:0000313" key="5">
    <source>
        <dbReference type="EMBL" id="PAV69190.1"/>
    </source>
</evidence>
<evidence type="ECO:0000256" key="1">
    <source>
        <dbReference type="ARBA" id="ARBA00022676"/>
    </source>
</evidence>
<dbReference type="PANTHER" id="PTHR43363">
    <property type="entry name" value="HYPOXANTHINE PHOSPHORIBOSYLTRANSFERASE"/>
    <property type="match status" value="1"/>
</dbReference>
<dbReference type="PANTHER" id="PTHR43363:SF1">
    <property type="entry name" value="HYPOXANTHINE-GUANINE PHOSPHORIBOSYLTRANSFERASE"/>
    <property type="match status" value="1"/>
</dbReference>
<feature type="compositionally biased region" description="Basic and acidic residues" evidence="3">
    <location>
        <begin position="1"/>
        <end position="15"/>
    </location>
</feature>
<feature type="region of interest" description="Disordered" evidence="3">
    <location>
        <begin position="1"/>
        <end position="23"/>
    </location>
</feature>
<dbReference type="SUPFAM" id="SSF53271">
    <property type="entry name" value="PRTase-like"/>
    <property type="match status" value="1"/>
</dbReference>
<name>A0A2A2K5K3_9BILA</name>
<evidence type="ECO:0000259" key="4">
    <source>
        <dbReference type="Pfam" id="PF00156"/>
    </source>
</evidence>
<dbReference type="Gene3D" id="3.40.50.2020">
    <property type="match status" value="1"/>
</dbReference>
<evidence type="ECO:0000256" key="3">
    <source>
        <dbReference type="SAM" id="MobiDB-lite"/>
    </source>
</evidence>
<dbReference type="CDD" id="cd06223">
    <property type="entry name" value="PRTases_typeI"/>
    <property type="match status" value="1"/>
</dbReference>
<protein>
    <recommendedName>
        <fullName evidence="4">Phosphoribosyltransferase domain-containing protein</fullName>
    </recommendedName>
</protein>
<accession>A0A2A2K5K3</accession>
<dbReference type="InterPro" id="IPR000836">
    <property type="entry name" value="PRTase_dom"/>
</dbReference>
<dbReference type="Pfam" id="PF00156">
    <property type="entry name" value="Pribosyltran"/>
    <property type="match status" value="1"/>
</dbReference>
<dbReference type="OrthoDB" id="10576068at2759"/>
<dbReference type="AlphaFoldDB" id="A0A2A2K5K3"/>
<comment type="caution">
    <text evidence="5">The sequence shown here is derived from an EMBL/GenBank/DDBJ whole genome shotgun (WGS) entry which is preliminary data.</text>
</comment>
<dbReference type="EMBL" id="LIAE01009576">
    <property type="protein sequence ID" value="PAV69190.1"/>
    <property type="molecule type" value="Genomic_DNA"/>
</dbReference>
<keyword evidence="1" id="KW-0328">Glycosyltransferase</keyword>
<dbReference type="InterPro" id="IPR029057">
    <property type="entry name" value="PRTase-like"/>
</dbReference>
<keyword evidence="2" id="KW-0808">Transferase</keyword>
<dbReference type="Proteomes" id="UP000218231">
    <property type="component" value="Unassembled WGS sequence"/>
</dbReference>
<proteinExistence type="predicted"/>
<keyword evidence="6" id="KW-1185">Reference proteome</keyword>
<gene>
    <name evidence="5" type="ORF">WR25_04674</name>
</gene>